<dbReference type="EMBL" id="UOEK01000538">
    <property type="protein sequence ID" value="VAW09251.1"/>
    <property type="molecule type" value="Genomic_DNA"/>
</dbReference>
<protein>
    <submittedName>
        <fullName evidence="1">Uncharacterized protein</fullName>
    </submittedName>
</protein>
<evidence type="ECO:0000313" key="1">
    <source>
        <dbReference type="EMBL" id="VAW09251.1"/>
    </source>
</evidence>
<organism evidence="1">
    <name type="scientific">hydrothermal vent metagenome</name>
    <dbReference type="NCBI Taxonomy" id="652676"/>
    <lineage>
        <taxon>unclassified sequences</taxon>
        <taxon>metagenomes</taxon>
        <taxon>ecological metagenomes</taxon>
    </lineage>
</organism>
<gene>
    <name evidence="1" type="ORF">MNBD_ACTINO02-2322</name>
</gene>
<sequence>MLRLSRIERRGIASAVAIGVLAAACTSPAADDNLIETTSDGRYERFNAPLTQRTDTPDASIGEVIGTDVQLRTGDFEISFSDGVLLVTRPSRTIGLTMQPLGPDLNLLAAIDTLETFDEGDRVGVILSGTSDWAQISARVSIFPFNPGLVHYRLTVTPHGDPLNGPTLPEWGFVDPATGESTSGEYRPYAERAPGAAPSVFGYSESLDSTILYWVDLTALNPYIETTGASTVGTPQRRGQRFGHNITGTELRRLEQGKSSLLYDSYLYLTPG</sequence>
<accession>A0A3B0SS92</accession>
<proteinExistence type="predicted"/>
<feature type="non-terminal residue" evidence="1">
    <location>
        <position position="272"/>
    </location>
</feature>
<name>A0A3B0SS92_9ZZZZ</name>
<dbReference type="PROSITE" id="PS51257">
    <property type="entry name" value="PROKAR_LIPOPROTEIN"/>
    <property type="match status" value="1"/>
</dbReference>
<dbReference type="AlphaFoldDB" id="A0A3B0SS92"/>
<reference evidence="1" key="1">
    <citation type="submission" date="2018-06" db="EMBL/GenBank/DDBJ databases">
        <authorList>
            <person name="Zhirakovskaya E."/>
        </authorList>
    </citation>
    <scope>NUCLEOTIDE SEQUENCE</scope>
</reference>